<comment type="caution">
    <text evidence="1">The sequence shown here is derived from an EMBL/GenBank/DDBJ whole genome shotgun (WGS) entry which is preliminary data.</text>
</comment>
<accession>A0A412TJK4</accession>
<name>A0A412TJK4_9BACT</name>
<dbReference type="Proteomes" id="UP000284243">
    <property type="component" value="Unassembled WGS sequence"/>
</dbReference>
<dbReference type="AlphaFoldDB" id="A0A412TJK4"/>
<sequence>MNMLEDQIRKNILNSFTQSEVEKGVYTDNWLNRKLGRVGKEYTKKEGNKKEKDNLINSKNIIVQKRNNKLLTPENFSIKEFFNKNEIENTTLDGEITRDDFDEEMTFQDLDHDALRREIKKGKVSIKYKDGTFIDDLGKFIKDSKYIKYNSEEGFVDRSKLHKENPFKK</sequence>
<evidence type="ECO:0000313" key="1">
    <source>
        <dbReference type="EMBL" id="RGU53794.1"/>
    </source>
</evidence>
<dbReference type="EMBL" id="QRYC01000042">
    <property type="protein sequence ID" value="RGU53794.1"/>
    <property type="molecule type" value="Genomic_DNA"/>
</dbReference>
<evidence type="ECO:0000313" key="2">
    <source>
        <dbReference type="Proteomes" id="UP000284243"/>
    </source>
</evidence>
<protein>
    <submittedName>
        <fullName evidence="1">Uncharacterized protein</fullName>
    </submittedName>
</protein>
<gene>
    <name evidence="1" type="ORF">DWW57_18115</name>
</gene>
<dbReference type="RefSeq" id="WP_140398601.1">
    <property type="nucleotide sequence ID" value="NZ_NFIM01000062.1"/>
</dbReference>
<organism evidence="1 2">
    <name type="scientific">Odoribacter splanchnicus</name>
    <dbReference type="NCBI Taxonomy" id="28118"/>
    <lineage>
        <taxon>Bacteria</taxon>
        <taxon>Pseudomonadati</taxon>
        <taxon>Bacteroidota</taxon>
        <taxon>Bacteroidia</taxon>
        <taxon>Bacteroidales</taxon>
        <taxon>Odoribacteraceae</taxon>
        <taxon>Odoribacter</taxon>
    </lineage>
</organism>
<reference evidence="1 2" key="1">
    <citation type="submission" date="2018-08" db="EMBL/GenBank/DDBJ databases">
        <title>A genome reference for cultivated species of the human gut microbiota.</title>
        <authorList>
            <person name="Zou Y."/>
            <person name="Xue W."/>
            <person name="Luo G."/>
        </authorList>
    </citation>
    <scope>NUCLEOTIDE SEQUENCE [LARGE SCALE GENOMIC DNA]</scope>
    <source>
        <strain evidence="1 2">AF16-14</strain>
    </source>
</reference>
<proteinExistence type="predicted"/>